<reference evidence="2 3" key="1">
    <citation type="submission" date="2020-04" db="EMBL/GenBank/DDBJ databases">
        <authorList>
            <person name="Liu S."/>
        </authorList>
    </citation>
    <scope>NUCLEOTIDE SEQUENCE [LARGE SCALE GENOMIC DNA]</scope>
    <source>
        <strain evidence="2 3">CGMCC 1.15091</strain>
    </source>
</reference>
<organism evidence="2 3">
    <name type="scientific">Arthrobacter deserti</name>
    <dbReference type="NCBI Taxonomy" id="1742687"/>
    <lineage>
        <taxon>Bacteria</taxon>
        <taxon>Bacillati</taxon>
        <taxon>Actinomycetota</taxon>
        <taxon>Actinomycetes</taxon>
        <taxon>Micrococcales</taxon>
        <taxon>Micrococcaceae</taxon>
        <taxon>Arthrobacter</taxon>
    </lineage>
</organism>
<keyword evidence="3" id="KW-1185">Reference proteome</keyword>
<dbReference type="Proteomes" id="UP000523795">
    <property type="component" value="Unassembled WGS sequence"/>
</dbReference>
<name>A0ABX1JQN1_9MICC</name>
<dbReference type="EMBL" id="JAAZSR010000270">
    <property type="protein sequence ID" value="NKX51637.1"/>
    <property type="molecule type" value="Genomic_DNA"/>
</dbReference>
<proteinExistence type="predicted"/>
<evidence type="ECO:0000313" key="3">
    <source>
        <dbReference type="Proteomes" id="UP000523795"/>
    </source>
</evidence>
<feature type="domain" description="Thiamine pyrophosphate enzyme N-terminal TPP-binding" evidence="1">
    <location>
        <begin position="3"/>
        <end position="54"/>
    </location>
</feature>
<accession>A0ABX1JQN1</accession>
<dbReference type="SUPFAM" id="SSF52518">
    <property type="entry name" value="Thiamin diphosphate-binding fold (THDP-binding)"/>
    <property type="match status" value="1"/>
</dbReference>
<dbReference type="Gene3D" id="3.40.50.970">
    <property type="match status" value="1"/>
</dbReference>
<protein>
    <submittedName>
        <fullName evidence="2">Benzoylformate decarboxylase</fullName>
    </submittedName>
</protein>
<dbReference type="InterPro" id="IPR012001">
    <property type="entry name" value="Thiamin_PyroP_enz_TPP-bd_dom"/>
</dbReference>
<evidence type="ECO:0000259" key="1">
    <source>
        <dbReference type="Pfam" id="PF02776"/>
    </source>
</evidence>
<sequence>MRTVKDATYELLRKHGLTTIFGNPGSNELPFLAGMPKDFRYVLGLHEGAVAGMA</sequence>
<comment type="caution">
    <text evidence="2">The sequence shown here is derived from an EMBL/GenBank/DDBJ whole genome shotgun (WGS) entry which is preliminary data.</text>
</comment>
<dbReference type="Pfam" id="PF02776">
    <property type="entry name" value="TPP_enzyme_N"/>
    <property type="match status" value="1"/>
</dbReference>
<evidence type="ECO:0000313" key="2">
    <source>
        <dbReference type="EMBL" id="NKX51637.1"/>
    </source>
</evidence>
<dbReference type="InterPro" id="IPR029061">
    <property type="entry name" value="THDP-binding"/>
</dbReference>
<feature type="non-terminal residue" evidence="2">
    <location>
        <position position="54"/>
    </location>
</feature>
<dbReference type="CDD" id="cd07035">
    <property type="entry name" value="TPP_PYR_POX_like"/>
    <property type="match status" value="1"/>
</dbReference>
<gene>
    <name evidence="2" type="ORF">HER39_13900</name>
</gene>